<keyword evidence="2" id="KW-1185">Reference proteome</keyword>
<gene>
    <name evidence="1" type="ordered locus">XNC1_1036</name>
</gene>
<name>D3V8Q9_XENNA</name>
<dbReference type="Proteomes" id="UP000008075">
    <property type="component" value="Chromosome"/>
</dbReference>
<dbReference type="EMBL" id="FN667742">
    <property type="protein sequence ID" value="CBJ89107.1"/>
    <property type="molecule type" value="Genomic_DNA"/>
</dbReference>
<reference evidence="1 2" key="1">
    <citation type="journal article" date="2011" name="PLoS ONE">
        <title>The entomopathogenic bacterial endosymbionts xenorhabdus and photorhabdus: convergent lifestyles from divergent genomes.</title>
        <authorList>
            <person name="Chaston J.M."/>
            <person name="Suen G."/>
            <person name="Tucker S.L."/>
            <person name="Andersen A.W."/>
            <person name="Bhasin A."/>
            <person name="Bode E."/>
            <person name="Bode H.B."/>
            <person name="Brachmann A.O."/>
            <person name="Cowles C.E."/>
            <person name="Cowles K.N."/>
            <person name="Darby C."/>
            <person name="de Leon L."/>
            <person name="Drace K."/>
            <person name="Du Z."/>
            <person name="Givaudan A."/>
            <person name="Herbert Tran E.E."/>
            <person name="Jewell K.A."/>
            <person name="Knack J.J."/>
            <person name="Krasomil-Osterfeld K.C."/>
            <person name="Kukor R."/>
            <person name="Lanois A."/>
            <person name="Latreille P."/>
            <person name="Leimgruber N.K."/>
            <person name="Lipke C.M."/>
            <person name="Liu R."/>
            <person name="Lu X."/>
            <person name="Martens E.C."/>
            <person name="Marri P.R."/>
            <person name="Medigue C."/>
            <person name="Menard M.L."/>
            <person name="Miller N.M."/>
            <person name="Morales-Soto N."/>
            <person name="Norton S."/>
            <person name="Ogier J.C."/>
            <person name="Orchard S.S."/>
            <person name="Park D."/>
            <person name="Park Y."/>
            <person name="Qurollo B.A."/>
            <person name="Sugar D.R."/>
            <person name="Richards G.R."/>
            <person name="Rouy Z."/>
            <person name="Slominski B."/>
            <person name="Slominski K."/>
            <person name="Snyder H."/>
            <person name="Tjaden B.C."/>
            <person name="van der Hoeven R."/>
            <person name="Welch R.D."/>
            <person name="Wheeler C."/>
            <person name="Xiang B."/>
            <person name="Barbazuk B."/>
            <person name="Gaudriault S."/>
            <person name="Goodner B."/>
            <person name="Slater S.C."/>
            <person name="Forst S."/>
            <person name="Goldman B.S."/>
            <person name="Goodrich-Blair H."/>
        </authorList>
    </citation>
    <scope>NUCLEOTIDE SEQUENCE [LARGE SCALE GENOMIC DNA]</scope>
    <source>
        <strain evidence="2">ATCC 19061 / DSM 3370 / CCUG 14189 / LMG 1036 / NCIMB 9965 / AN6</strain>
    </source>
</reference>
<evidence type="ECO:0000313" key="2">
    <source>
        <dbReference type="Proteomes" id="UP000008075"/>
    </source>
</evidence>
<evidence type="ECO:0000313" key="1">
    <source>
        <dbReference type="EMBL" id="CBJ89107.1"/>
    </source>
</evidence>
<accession>D3V8Q9</accession>
<dbReference type="KEGG" id="xne:XNC1_1036"/>
<organism evidence="1 2">
    <name type="scientific">Xenorhabdus nematophila (strain ATCC 19061 / DSM 3370 / CCUG 14189 / LMG 1036 / NCIMB 9965 / AN6)</name>
    <dbReference type="NCBI Taxonomy" id="406817"/>
    <lineage>
        <taxon>Bacteria</taxon>
        <taxon>Pseudomonadati</taxon>
        <taxon>Pseudomonadota</taxon>
        <taxon>Gammaproteobacteria</taxon>
        <taxon>Enterobacterales</taxon>
        <taxon>Morganellaceae</taxon>
        <taxon>Xenorhabdus</taxon>
    </lineage>
</organism>
<proteinExistence type="predicted"/>
<protein>
    <submittedName>
        <fullName evidence="1">Uncharacterized protein</fullName>
    </submittedName>
</protein>
<sequence length="71" mass="8369">MPLHTCHHLVHLKLKGVDTLNVRLWKPDPLRIITKKTSSWETVWSAYLGKRASIMRGNRLHDKKRRQDQGD</sequence>
<dbReference type="AlphaFoldDB" id="D3V8Q9"/>
<dbReference type="HOGENOM" id="CLU_2739156_0_0_6"/>